<feature type="compositionally biased region" description="Basic residues" evidence="1">
    <location>
        <begin position="17"/>
        <end position="38"/>
    </location>
</feature>
<gene>
    <name evidence="2" type="ORF">UFOVP454_29</name>
</gene>
<organism evidence="2">
    <name type="scientific">uncultured Caudovirales phage</name>
    <dbReference type="NCBI Taxonomy" id="2100421"/>
    <lineage>
        <taxon>Viruses</taxon>
        <taxon>Duplodnaviria</taxon>
        <taxon>Heunggongvirae</taxon>
        <taxon>Uroviricota</taxon>
        <taxon>Caudoviricetes</taxon>
        <taxon>Peduoviridae</taxon>
        <taxon>Maltschvirus</taxon>
        <taxon>Maltschvirus maltsch</taxon>
    </lineage>
</organism>
<protein>
    <submittedName>
        <fullName evidence="2">Uncharacterized protein</fullName>
    </submittedName>
</protein>
<feature type="region of interest" description="Disordered" evidence="1">
    <location>
        <begin position="13"/>
        <end position="38"/>
    </location>
</feature>
<proteinExistence type="predicted"/>
<name>A0A6J5MBE8_9CAUD</name>
<evidence type="ECO:0000313" key="2">
    <source>
        <dbReference type="EMBL" id="CAB4144365.1"/>
    </source>
</evidence>
<evidence type="ECO:0000256" key="1">
    <source>
        <dbReference type="SAM" id="MobiDB-lite"/>
    </source>
</evidence>
<dbReference type="EMBL" id="LR796440">
    <property type="protein sequence ID" value="CAB4144365.1"/>
    <property type="molecule type" value="Genomic_DNA"/>
</dbReference>
<reference evidence="2" key="1">
    <citation type="submission" date="2020-04" db="EMBL/GenBank/DDBJ databases">
        <authorList>
            <person name="Chiriac C."/>
            <person name="Salcher M."/>
            <person name="Ghai R."/>
            <person name="Kavagutti S V."/>
        </authorList>
    </citation>
    <scope>NUCLEOTIDE SEQUENCE</scope>
</reference>
<accession>A0A6J5MBE8</accession>
<sequence>MLTSNTPAFINAQQYGTKKKKKKVTSKTIKKSVKKLGK</sequence>